<name>A0ABY4I3U8_CHIFI</name>
<dbReference type="InterPro" id="IPR010699">
    <property type="entry name" value="DUF1275"/>
</dbReference>
<dbReference type="EMBL" id="CP095855">
    <property type="protein sequence ID" value="UPK69803.1"/>
    <property type="molecule type" value="Genomic_DNA"/>
</dbReference>
<keyword evidence="3" id="KW-1185">Reference proteome</keyword>
<keyword evidence="1" id="KW-0812">Transmembrane</keyword>
<evidence type="ECO:0000313" key="2">
    <source>
        <dbReference type="EMBL" id="UPK69803.1"/>
    </source>
</evidence>
<sequence length="270" mass="30088">MLDRFENKQDEILALLLPPHHLINPFSFMLREEPGQRSLKKNLLLASSTASVAGMTNVVGVMAFLSFVSNITGHVATLAGKITEQNLAEVYTVLYWLFMFFFGAFISNFIVKSLDYKSAYFAHATPIVLEIIILLGVAVYGNDVYNGSEIQREAITGAVLFCMGLQNGLVSRISGGLIKTSHLTGLITDLGGELSDLLHPQVENTRVLREKIYIRLTVLAFFIIGGILGGYLFNLMGIATFFVIPLVLLTILLYDIYPVLLHRVRKWWIT</sequence>
<feature type="transmembrane region" description="Helical" evidence="1">
    <location>
        <begin position="120"/>
        <end position="142"/>
    </location>
</feature>
<dbReference type="Proteomes" id="UP000830198">
    <property type="component" value="Chromosome"/>
</dbReference>
<feature type="transmembrane region" description="Helical" evidence="1">
    <location>
        <begin position="93"/>
        <end position="111"/>
    </location>
</feature>
<dbReference type="Pfam" id="PF06912">
    <property type="entry name" value="DUF1275"/>
    <property type="match status" value="1"/>
</dbReference>
<gene>
    <name evidence="2" type="ORF">MYF79_00685</name>
</gene>
<organism evidence="2 3">
    <name type="scientific">Chitinophaga filiformis</name>
    <name type="common">Myxococcus filiformis</name>
    <name type="synonym">Flexibacter filiformis</name>
    <dbReference type="NCBI Taxonomy" id="104663"/>
    <lineage>
        <taxon>Bacteria</taxon>
        <taxon>Pseudomonadati</taxon>
        <taxon>Bacteroidota</taxon>
        <taxon>Chitinophagia</taxon>
        <taxon>Chitinophagales</taxon>
        <taxon>Chitinophagaceae</taxon>
        <taxon>Chitinophaga</taxon>
    </lineage>
</organism>
<feature type="transmembrane region" description="Helical" evidence="1">
    <location>
        <begin position="238"/>
        <end position="257"/>
    </location>
</feature>
<evidence type="ECO:0000313" key="3">
    <source>
        <dbReference type="Proteomes" id="UP000830198"/>
    </source>
</evidence>
<dbReference type="RefSeq" id="WP_247812070.1">
    <property type="nucleotide sequence ID" value="NZ_CP095855.1"/>
</dbReference>
<keyword evidence="1" id="KW-1133">Transmembrane helix</keyword>
<feature type="transmembrane region" description="Helical" evidence="1">
    <location>
        <begin position="212"/>
        <end position="232"/>
    </location>
</feature>
<dbReference type="PANTHER" id="PTHR37314">
    <property type="entry name" value="SLR0142 PROTEIN"/>
    <property type="match status" value="1"/>
</dbReference>
<reference evidence="2 3" key="1">
    <citation type="submission" date="2022-04" db="EMBL/GenBank/DDBJ databases">
        <title>The arsenic-methylating capacity of Chitinophaga filiformis YT5 during chitin decomposition.</title>
        <authorList>
            <person name="Chen G."/>
            <person name="Liang Y."/>
        </authorList>
    </citation>
    <scope>NUCLEOTIDE SEQUENCE [LARGE SCALE GENOMIC DNA]</scope>
    <source>
        <strain evidence="2 3">YT5</strain>
    </source>
</reference>
<evidence type="ECO:0000256" key="1">
    <source>
        <dbReference type="SAM" id="Phobius"/>
    </source>
</evidence>
<proteinExistence type="predicted"/>
<dbReference type="PANTHER" id="PTHR37314:SF4">
    <property type="entry name" value="UPF0700 TRANSMEMBRANE PROTEIN YOAK"/>
    <property type="match status" value="1"/>
</dbReference>
<protein>
    <submittedName>
        <fullName evidence="2">DUF1275 domain-containing protein</fullName>
    </submittedName>
</protein>
<accession>A0ABY4I3U8</accession>
<keyword evidence="1" id="KW-0472">Membrane</keyword>